<dbReference type="GO" id="GO:0016787">
    <property type="term" value="F:hydrolase activity"/>
    <property type="evidence" value="ECO:0007669"/>
    <property type="project" value="UniProtKB-KW"/>
</dbReference>
<evidence type="ECO:0000256" key="2">
    <source>
        <dbReference type="ARBA" id="ARBA00022801"/>
    </source>
</evidence>
<dbReference type="OrthoDB" id="680339at2759"/>
<dbReference type="Pfam" id="PF01230">
    <property type="entry name" value="HIT"/>
    <property type="match status" value="1"/>
</dbReference>
<organism evidence="6 7">
    <name type="scientific">Pseudomicrostroma glucosiphilum</name>
    <dbReference type="NCBI Taxonomy" id="1684307"/>
    <lineage>
        <taxon>Eukaryota</taxon>
        <taxon>Fungi</taxon>
        <taxon>Dikarya</taxon>
        <taxon>Basidiomycota</taxon>
        <taxon>Ustilaginomycotina</taxon>
        <taxon>Exobasidiomycetes</taxon>
        <taxon>Microstromatales</taxon>
        <taxon>Microstromatales incertae sedis</taxon>
        <taxon>Pseudomicrostroma</taxon>
    </lineage>
</organism>
<dbReference type="PANTHER" id="PTHR46243">
    <property type="entry name" value="BIS(5'-ADENOSYL)-TRIPHOSPHATASE"/>
    <property type="match status" value="1"/>
</dbReference>
<feature type="compositionally biased region" description="Basic and acidic residues" evidence="4">
    <location>
        <begin position="159"/>
        <end position="176"/>
    </location>
</feature>
<dbReference type="Proteomes" id="UP000245942">
    <property type="component" value="Unassembled WGS sequence"/>
</dbReference>
<dbReference type="GeneID" id="37013304"/>
<keyword evidence="2" id="KW-0378">Hydrolase</keyword>
<dbReference type="FunFam" id="3.30.428.10:FF:000011">
    <property type="entry name" value="Fragile histidine triad"/>
    <property type="match status" value="1"/>
</dbReference>
<dbReference type="InterPro" id="IPR051884">
    <property type="entry name" value="Bis(5'-adenosyl)-TPase_reg"/>
</dbReference>
<dbReference type="RefSeq" id="XP_025349875.1">
    <property type="nucleotide sequence ID" value="XM_025491570.1"/>
</dbReference>
<accession>A0A316UHP9</accession>
<dbReference type="STRING" id="1684307.A0A316UHP9"/>
<evidence type="ECO:0000259" key="5">
    <source>
        <dbReference type="PROSITE" id="PS51084"/>
    </source>
</evidence>
<dbReference type="PROSITE" id="PS51084">
    <property type="entry name" value="HIT_2"/>
    <property type="match status" value="1"/>
</dbReference>
<evidence type="ECO:0000256" key="3">
    <source>
        <dbReference type="PROSITE-ProRule" id="PRU00464"/>
    </source>
</evidence>
<sequence length="193" mass="21271">MVTTPSGGSDNVHFAQFDVTDQVFLRTEHVVGIVNLKPIVPFHVLLIPPSPSITRLSLLPTASLAPFFRAVQLVTSRLEEVTGASSSNVAIQDGKEAGQSVAHLHVHVLPRKRGDEYAGSDEIYDRLESFGFNLSALQTKHAAAAAALDSHSTSQTRSIKPDADEDRRPRSREEMKAEADWLRKVFKDVDFRL</sequence>
<gene>
    <name evidence="6" type="ORF">BCV69DRAFT_280319</name>
</gene>
<evidence type="ECO:0000256" key="4">
    <source>
        <dbReference type="SAM" id="MobiDB-lite"/>
    </source>
</evidence>
<evidence type="ECO:0000256" key="1">
    <source>
        <dbReference type="ARBA" id="ARBA00022741"/>
    </source>
</evidence>
<feature type="short sequence motif" description="Histidine triad motif" evidence="3">
    <location>
        <begin position="103"/>
        <end position="107"/>
    </location>
</feature>
<dbReference type="SUPFAM" id="SSF54197">
    <property type="entry name" value="HIT-like"/>
    <property type="match status" value="1"/>
</dbReference>
<evidence type="ECO:0000313" key="7">
    <source>
        <dbReference type="Proteomes" id="UP000245942"/>
    </source>
</evidence>
<protein>
    <submittedName>
        <fullName evidence="6">HIT-like protein</fullName>
    </submittedName>
</protein>
<dbReference type="InterPro" id="IPR011146">
    <property type="entry name" value="HIT-like"/>
</dbReference>
<keyword evidence="7" id="KW-1185">Reference proteome</keyword>
<evidence type="ECO:0000313" key="6">
    <source>
        <dbReference type="EMBL" id="PWN22715.1"/>
    </source>
</evidence>
<dbReference type="AlphaFoldDB" id="A0A316UHP9"/>
<dbReference type="InterPro" id="IPR019808">
    <property type="entry name" value="Histidine_triad_CS"/>
</dbReference>
<dbReference type="PROSITE" id="PS00892">
    <property type="entry name" value="HIT_1"/>
    <property type="match status" value="1"/>
</dbReference>
<feature type="region of interest" description="Disordered" evidence="4">
    <location>
        <begin position="146"/>
        <end position="176"/>
    </location>
</feature>
<feature type="domain" description="HIT" evidence="5">
    <location>
        <begin position="10"/>
        <end position="118"/>
    </location>
</feature>
<dbReference type="InterPro" id="IPR036265">
    <property type="entry name" value="HIT-like_sf"/>
</dbReference>
<proteinExistence type="predicted"/>
<name>A0A316UHP9_9BASI</name>
<dbReference type="EMBL" id="KZ819322">
    <property type="protein sequence ID" value="PWN22715.1"/>
    <property type="molecule type" value="Genomic_DNA"/>
</dbReference>
<keyword evidence="1" id="KW-0547">Nucleotide-binding</keyword>
<dbReference type="GO" id="GO:0000166">
    <property type="term" value="F:nucleotide binding"/>
    <property type="evidence" value="ECO:0007669"/>
    <property type="project" value="UniProtKB-KW"/>
</dbReference>
<reference evidence="6 7" key="1">
    <citation type="journal article" date="2018" name="Mol. Biol. Evol.">
        <title>Broad Genomic Sampling Reveals a Smut Pathogenic Ancestry of the Fungal Clade Ustilaginomycotina.</title>
        <authorList>
            <person name="Kijpornyongpan T."/>
            <person name="Mondo S.J."/>
            <person name="Barry K."/>
            <person name="Sandor L."/>
            <person name="Lee J."/>
            <person name="Lipzen A."/>
            <person name="Pangilinan J."/>
            <person name="LaButti K."/>
            <person name="Hainaut M."/>
            <person name="Henrissat B."/>
            <person name="Grigoriev I.V."/>
            <person name="Spatafora J.W."/>
            <person name="Aime M.C."/>
        </authorList>
    </citation>
    <scope>NUCLEOTIDE SEQUENCE [LARGE SCALE GENOMIC DNA]</scope>
    <source>
        <strain evidence="6 7">MCA 4718</strain>
    </source>
</reference>
<dbReference type="Gene3D" id="3.30.428.10">
    <property type="entry name" value="HIT-like"/>
    <property type="match status" value="1"/>
</dbReference>
<dbReference type="PANTHER" id="PTHR46243:SF1">
    <property type="entry name" value="BIS(5'-ADENOSYL)-TRIPHOSPHATASE"/>
    <property type="match status" value="1"/>
</dbReference>